<comment type="similarity">
    <text evidence="1">Belongs to the carbohydrate kinase PfkB family.</text>
</comment>
<gene>
    <name evidence="5" type="ORF">DRW48_13825</name>
</gene>
<keyword evidence="3 5" id="KW-0418">Kinase</keyword>
<dbReference type="AlphaFoldDB" id="A0A344PML6"/>
<evidence type="ECO:0000313" key="6">
    <source>
        <dbReference type="Proteomes" id="UP000252023"/>
    </source>
</evidence>
<dbReference type="Pfam" id="PF00294">
    <property type="entry name" value="PfkB"/>
    <property type="match status" value="1"/>
</dbReference>
<dbReference type="GO" id="GO:0006974">
    <property type="term" value="P:DNA damage response"/>
    <property type="evidence" value="ECO:0007669"/>
    <property type="project" value="TreeGrafter"/>
</dbReference>
<dbReference type="PANTHER" id="PTHR43085">
    <property type="entry name" value="HEXOKINASE FAMILY MEMBER"/>
    <property type="match status" value="1"/>
</dbReference>
<reference evidence="6" key="1">
    <citation type="submission" date="2018-07" db="EMBL/GenBank/DDBJ databases">
        <title>Genome sequencing of Paracoccus sp. SC2-6.</title>
        <authorList>
            <person name="Heo J."/>
            <person name="Kim S.-J."/>
            <person name="Kwon S.-W."/>
        </authorList>
    </citation>
    <scope>NUCLEOTIDE SEQUENCE [LARGE SCALE GENOMIC DNA]</scope>
    <source>
        <strain evidence="6">SC2-6</strain>
    </source>
</reference>
<dbReference type="InterPro" id="IPR011611">
    <property type="entry name" value="PfkB_dom"/>
</dbReference>
<keyword evidence="6" id="KW-1185">Reference proteome</keyword>
<dbReference type="OrthoDB" id="9776822at2"/>
<dbReference type="CDD" id="cd01166">
    <property type="entry name" value="KdgK"/>
    <property type="match status" value="1"/>
</dbReference>
<evidence type="ECO:0000313" key="5">
    <source>
        <dbReference type="EMBL" id="AXC50621.1"/>
    </source>
</evidence>
<evidence type="ECO:0000256" key="2">
    <source>
        <dbReference type="ARBA" id="ARBA00022679"/>
    </source>
</evidence>
<sequence length="312" mass="33050">MRLVSVGECMVELSADPDAQGRLRQGFAGDTLNTAWYARACLPAQDAVDYVTAIGTDPLSQAMLDFISGAGIGTDWIRRDPQRAPGLYLISLTEGERSFTYWRENSAARRLADDPAHLVTALCGADLAYFSGITLAILPPEGREAFLAALADTRRVAFDPNLRPRLWQSLTEMREWTLRGAAAAQVILPSFDDEAAAFGDADPAATAARYVAAGATEVVVKNGGSPMAAWCDGAPVPLPPVNRLQPRDSTGAGDAFNGAYLASRMHGASLPDAVAQGHAMAARVIDHPGALMPMECISANTAGRVEPIRGNV</sequence>
<dbReference type="RefSeq" id="WP_114076938.1">
    <property type="nucleotide sequence ID" value="NZ_CP030918.1"/>
</dbReference>
<dbReference type="InterPro" id="IPR029056">
    <property type="entry name" value="Ribokinase-like"/>
</dbReference>
<dbReference type="Gene3D" id="3.40.1190.20">
    <property type="match status" value="1"/>
</dbReference>
<dbReference type="GO" id="GO:0005829">
    <property type="term" value="C:cytosol"/>
    <property type="evidence" value="ECO:0007669"/>
    <property type="project" value="TreeGrafter"/>
</dbReference>
<dbReference type="GO" id="GO:0042840">
    <property type="term" value="P:D-glucuronate catabolic process"/>
    <property type="evidence" value="ECO:0007669"/>
    <property type="project" value="TreeGrafter"/>
</dbReference>
<dbReference type="PROSITE" id="PS00584">
    <property type="entry name" value="PFKB_KINASES_2"/>
    <property type="match status" value="1"/>
</dbReference>
<name>A0A344PML6_9RHOB</name>
<dbReference type="KEGG" id="pars:DRW48_13825"/>
<dbReference type="EMBL" id="CP030918">
    <property type="protein sequence ID" value="AXC50621.1"/>
    <property type="molecule type" value="Genomic_DNA"/>
</dbReference>
<dbReference type="PANTHER" id="PTHR43085:SF15">
    <property type="entry name" value="2-DEHYDRO-3-DEOXYGLUCONOKINASE"/>
    <property type="match status" value="1"/>
</dbReference>
<accession>A0A344PML6</accession>
<dbReference type="InterPro" id="IPR002173">
    <property type="entry name" value="Carboh/pur_kinase_PfkB_CS"/>
</dbReference>
<feature type="domain" description="Carbohydrate kinase PfkB" evidence="4">
    <location>
        <begin position="3"/>
        <end position="292"/>
    </location>
</feature>
<dbReference type="SUPFAM" id="SSF53613">
    <property type="entry name" value="Ribokinase-like"/>
    <property type="match status" value="1"/>
</dbReference>
<dbReference type="InterPro" id="IPR050306">
    <property type="entry name" value="PfkB_Carbo_kinase"/>
</dbReference>
<proteinExistence type="inferred from homology"/>
<dbReference type="GO" id="GO:0019698">
    <property type="term" value="P:D-galacturonate catabolic process"/>
    <property type="evidence" value="ECO:0007669"/>
    <property type="project" value="TreeGrafter"/>
</dbReference>
<keyword evidence="2" id="KW-0808">Transferase</keyword>
<dbReference type="GO" id="GO:0008673">
    <property type="term" value="F:2-dehydro-3-deoxygluconokinase activity"/>
    <property type="evidence" value="ECO:0007669"/>
    <property type="project" value="TreeGrafter"/>
</dbReference>
<protein>
    <submittedName>
        <fullName evidence="5">Sugar kinase</fullName>
    </submittedName>
</protein>
<evidence type="ECO:0000256" key="1">
    <source>
        <dbReference type="ARBA" id="ARBA00010688"/>
    </source>
</evidence>
<evidence type="ECO:0000256" key="3">
    <source>
        <dbReference type="ARBA" id="ARBA00022777"/>
    </source>
</evidence>
<organism evidence="5 6">
    <name type="scientific">Paracoccus suum</name>
    <dbReference type="NCBI Taxonomy" id="2259340"/>
    <lineage>
        <taxon>Bacteria</taxon>
        <taxon>Pseudomonadati</taxon>
        <taxon>Pseudomonadota</taxon>
        <taxon>Alphaproteobacteria</taxon>
        <taxon>Rhodobacterales</taxon>
        <taxon>Paracoccaceae</taxon>
        <taxon>Paracoccus</taxon>
    </lineage>
</organism>
<evidence type="ECO:0000259" key="4">
    <source>
        <dbReference type="Pfam" id="PF00294"/>
    </source>
</evidence>
<dbReference type="Proteomes" id="UP000252023">
    <property type="component" value="Chromosome"/>
</dbReference>